<feature type="domain" description="Beta-ketoacyl synthase-like N-terminal" evidence="1">
    <location>
        <begin position="30"/>
        <end position="177"/>
    </location>
</feature>
<reference evidence="2 3" key="1">
    <citation type="journal article" date="2012" name="Proc. Natl. Acad. Sci. U.S.A.">
        <title>Genome and physiology of a model Epsilonproteobacterium responsible for sulfide detoxification in marine oxygen depletion zones.</title>
        <authorList>
            <person name="Grote J."/>
            <person name="Schott T."/>
            <person name="Bruckner C.G."/>
            <person name="Glockner F.O."/>
            <person name="Jost G."/>
            <person name="Teeling H."/>
            <person name="Labrenz M."/>
            <person name="Jurgens K."/>
        </authorList>
    </citation>
    <scope>NUCLEOTIDE SEQUENCE [LARGE SCALE GENOMIC DNA]</scope>
    <source>
        <strain evidence="2 3">GD1</strain>
    </source>
</reference>
<dbReference type="EMBL" id="AFRZ01000001">
    <property type="protein sequence ID" value="EHP29921.1"/>
    <property type="molecule type" value="Genomic_DNA"/>
</dbReference>
<protein>
    <recommendedName>
        <fullName evidence="1">Beta-ketoacyl synthase-like N-terminal domain-containing protein</fullName>
    </recommendedName>
</protein>
<dbReference type="RefSeq" id="WP_008341007.1">
    <property type="nucleotide sequence ID" value="NZ_AFRZ01000001.1"/>
</dbReference>
<organism evidence="2 3">
    <name type="scientific">Sulfurimonas gotlandica (strain DSM 19862 / JCM 16533 / GD1)</name>
    <dbReference type="NCBI Taxonomy" id="929558"/>
    <lineage>
        <taxon>Bacteria</taxon>
        <taxon>Pseudomonadati</taxon>
        <taxon>Campylobacterota</taxon>
        <taxon>Epsilonproteobacteria</taxon>
        <taxon>Campylobacterales</taxon>
        <taxon>Sulfurimonadaceae</taxon>
        <taxon>Sulfurimonas</taxon>
    </lineage>
</organism>
<dbReference type="Pfam" id="PF13723">
    <property type="entry name" value="Ketoacyl-synt_2"/>
    <property type="match status" value="1"/>
</dbReference>
<gene>
    <name evidence="2" type="ORF">SMGD1_1397</name>
</gene>
<dbReference type="eggNOG" id="ENOG5031PC5">
    <property type="taxonomic scope" value="Bacteria"/>
</dbReference>
<dbReference type="STRING" id="929558.SMGD1_1397"/>
<evidence type="ECO:0000259" key="1">
    <source>
        <dbReference type="Pfam" id="PF13723"/>
    </source>
</evidence>
<accession>H1FSJ3</accession>
<name>H1FSJ3_SULGG</name>
<dbReference type="AlphaFoldDB" id="H1FSJ3"/>
<evidence type="ECO:0000313" key="3">
    <source>
        <dbReference type="Proteomes" id="UP000006431"/>
    </source>
</evidence>
<evidence type="ECO:0000313" key="2">
    <source>
        <dbReference type="EMBL" id="EHP29921.1"/>
    </source>
</evidence>
<keyword evidence="3" id="KW-1185">Reference proteome</keyword>
<dbReference type="Proteomes" id="UP000006431">
    <property type="component" value="Unassembled WGS sequence"/>
</dbReference>
<sequence length="213" mass="23755">MKVNVEIIKKAIIHHPLKIENLNEKELVTKMMIRRRLSRSSKILIYLAHECDFQKGAIVYGSAYGELGDSVAILEAINSKEAVSPTAFQNSVYNTAPSYHSIVECNTDEILTLSSGDNTSYTVMQQGALALQSKTQVFVCAIEAMNFDGVDVLNKCKDELEYGIAFVIKKTEDSANLIIQNNALAGVPNSLEWMKNLYDLCKENDRCIIEVEL</sequence>
<dbReference type="InterPro" id="IPR014030">
    <property type="entry name" value="Ketoacyl_synth_N"/>
</dbReference>
<dbReference type="PATRIC" id="fig|929558.5.peg.1388"/>
<comment type="caution">
    <text evidence="2">The sequence shown here is derived from an EMBL/GenBank/DDBJ whole genome shotgun (WGS) entry which is preliminary data.</text>
</comment>
<proteinExistence type="predicted"/>
<dbReference type="HOGENOM" id="CLU_1288341_0_0_7"/>